<proteinExistence type="predicted"/>
<dbReference type="AlphaFoldDB" id="A0A0A9E8I4"/>
<organism evidence="1">
    <name type="scientific">Arundo donax</name>
    <name type="common">Giant reed</name>
    <name type="synonym">Donax arundinaceus</name>
    <dbReference type="NCBI Taxonomy" id="35708"/>
    <lineage>
        <taxon>Eukaryota</taxon>
        <taxon>Viridiplantae</taxon>
        <taxon>Streptophyta</taxon>
        <taxon>Embryophyta</taxon>
        <taxon>Tracheophyta</taxon>
        <taxon>Spermatophyta</taxon>
        <taxon>Magnoliopsida</taxon>
        <taxon>Liliopsida</taxon>
        <taxon>Poales</taxon>
        <taxon>Poaceae</taxon>
        <taxon>PACMAD clade</taxon>
        <taxon>Arundinoideae</taxon>
        <taxon>Arundineae</taxon>
        <taxon>Arundo</taxon>
    </lineage>
</organism>
<sequence>MHDFAWLSATISDSATIFWLVL</sequence>
<dbReference type="EMBL" id="GBRH01200841">
    <property type="protein sequence ID" value="JAD97054.1"/>
    <property type="molecule type" value="Transcribed_RNA"/>
</dbReference>
<evidence type="ECO:0000313" key="1">
    <source>
        <dbReference type="EMBL" id="JAD97054.1"/>
    </source>
</evidence>
<protein>
    <submittedName>
        <fullName evidence="1">Uncharacterized protein</fullName>
    </submittedName>
</protein>
<name>A0A0A9E8I4_ARUDO</name>
<accession>A0A0A9E8I4</accession>
<reference evidence="1" key="1">
    <citation type="submission" date="2014-09" db="EMBL/GenBank/DDBJ databases">
        <authorList>
            <person name="Magalhaes I.L.F."/>
            <person name="Oliveira U."/>
            <person name="Santos F.R."/>
            <person name="Vidigal T.H.D.A."/>
            <person name="Brescovit A.D."/>
            <person name="Santos A.J."/>
        </authorList>
    </citation>
    <scope>NUCLEOTIDE SEQUENCE</scope>
    <source>
        <tissue evidence="1">Shoot tissue taken approximately 20 cm above the soil surface</tissue>
    </source>
</reference>
<reference evidence="1" key="2">
    <citation type="journal article" date="2015" name="Data Brief">
        <title>Shoot transcriptome of the giant reed, Arundo donax.</title>
        <authorList>
            <person name="Barrero R.A."/>
            <person name="Guerrero F.D."/>
            <person name="Moolhuijzen P."/>
            <person name="Goolsby J.A."/>
            <person name="Tidwell J."/>
            <person name="Bellgard S.E."/>
            <person name="Bellgard M.I."/>
        </authorList>
    </citation>
    <scope>NUCLEOTIDE SEQUENCE</scope>
    <source>
        <tissue evidence="1">Shoot tissue taken approximately 20 cm above the soil surface</tissue>
    </source>
</reference>